<evidence type="ECO:0000259" key="1">
    <source>
        <dbReference type="Pfam" id="PF00535"/>
    </source>
</evidence>
<gene>
    <name evidence="2" type="ORF">FM996_13240</name>
</gene>
<proteinExistence type="predicted"/>
<evidence type="ECO:0000313" key="2">
    <source>
        <dbReference type="EMBL" id="TRL31744.1"/>
    </source>
</evidence>
<protein>
    <submittedName>
        <fullName evidence="2">Glycosyltransferase</fullName>
    </submittedName>
</protein>
<dbReference type="InterPro" id="IPR001173">
    <property type="entry name" value="Glyco_trans_2-like"/>
</dbReference>
<name>A0A549SQ57_METSR</name>
<feature type="domain" description="Glycosyltransferase 2-like" evidence="1">
    <location>
        <begin position="5"/>
        <end position="114"/>
    </location>
</feature>
<dbReference type="InterPro" id="IPR029044">
    <property type="entry name" value="Nucleotide-diphossugar_trans"/>
</dbReference>
<dbReference type="Pfam" id="PF00535">
    <property type="entry name" value="Glycos_transf_2"/>
    <property type="match status" value="1"/>
</dbReference>
<dbReference type="RefSeq" id="WP_142863402.1">
    <property type="nucleotide sequence ID" value="NZ_VJMF01000051.1"/>
</dbReference>
<dbReference type="PANTHER" id="PTHR22916:SF3">
    <property type="entry name" value="UDP-GLCNAC:BETAGAL BETA-1,3-N-ACETYLGLUCOSAMINYLTRANSFERASE-LIKE PROTEIN 1"/>
    <property type="match status" value="1"/>
</dbReference>
<reference evidence="2 3" key="1">
    <citation type="submission" date="2019-07" db="EMBL/GenBank/DDBJ databases">
        <title>Ln-dependent methylotrophs.</title>
        <authorList>
            <person name="Tani A."/>
        </authorList>
    </citation>
    <scope>NUCLEOTIDE SEQUENCE [LARGE SCALE GENOMIC DNA]</scope>
    <source>
        <strain evidence="2 3">SM89A</strain>
    </source>
</reference>
<comment type="caution">
    <text evidence="2">The sequence shown here is derived from an EMBL/GenBank/DDBJ whole genome shotgun (WGS) entry which is preliminary data.</text>
</comment>
<accession>A0A549SQ57</accession>
<dbReference type="GO" id="GO:0016758">
    <property type="term" value="F:hexosyltransferase activity"/>
    <property type="evidence" value="ECO:0007669"/>
    <property type="project" value="UniProtKB-ARBA"/>
</dbReference>
<dbReference type="AlphaFoldDB" id="A0A549SQ57"/>
<keyword evidence="2" id="KW-0808">Transferase</keyword>
<evidence type="ECO:0000313" key="3">
    <source>
        <dbReference type="Proteomes" id="UP000316781"/>
    </source>
</evidence>
<dbReference type="PANTHER" id="PTHR22916">
    <property type="entry name" value="GLYCOSYLTRANSFERASE"/>
    <property type="match status" value="1"/>
</dbReference>
<sequence length="301" mass="35282">MPRVSIVLPTYNGARHLREALDTCLHQTFGDFELIVVVDGSFDETKDILATYADRRLVTVMQENLGLPQALNSGFARARGVYWSWTSDDNAFLPSALQTMVDYLDARPDTPMVSADFLRIDDAGRTIGYDDGNWACFLYRADVARRVGNYRPEYRLVEDKDFFLRLQHVGGPIERIRQPLYRYRDHARSLTRQEGSKRHITTLRMHYDLITRGIEKHLNLRQLFFHELNRTALYRDHEQMTEILTFARETKMPFVSALESRDRRLRSQLGWLLNRLNVAATTRREELQRFLARRVRDAVRS</sequence>
<dbReference type="Proteomes" id="UP000316781">
    <property type="component" value="Unassembled WGS sequence"/>
</dbReference>
<organism evidence="2 3">
    <name type="scientific">Methylosinus sporium</name>
    <dbReference type="NCBI Taxonomy" id="428"/>
    <lineage>
        <taxon>Bacteria</taxon>
        <taxon>Pseudomonadati</taxon>
        <taxon>Pseudomonadota</taxon>
        <taxon>Alphaproteobacteria</taxon>
        <taxon>Hyphomicrobiales</taxon>
        <taxon>Methylocystaceae</taxon>
        <taxon>Methylosinus</taxon>
    </lineage>
</organism>
<dbReference type="Gene3D" id="3.90.550.10">
    <property type="entry name" value="Spore Coat Polysaccharide Biosynthesis Protein SpsA, Chain A"/>
    <property type="match status" value="1"/>
</dbReference>
<dbReference type="EMBL" id="VJMF01000051">
    <property type="protein sequence ID" value="TRL31744.1"/>
    <property type="molecule type" value="Genomic_DNA"/>
</dbReference>
<dbReference type="SUPFAM" id="SSF53448">
    <property type="entry name" value="Nucleotide-diphospho-sugar transferases"/>
    <property type="match status" value="1"/>
</dbReference>